<keyword evidence="5" id="KW-0997">Cell inner membrane</keyword>
<dbReference type="EMBL" id="ARZY01000013">
    <property type="protein sequence ID" value="EWH10332.1"/>
    <property type="molecule type" value="Genomic_DNA"/>
</dbReference>
<evidence type="ECO:0000256" key="5">
    <source>
        <dbReference type="ARBA" id="ARBA00022519"/>
    </source>
</evidence>
<evidence type="ECO:0000256" key="7">
    <source>
        <dbReference type="ARBA" id="ARBA00022989"/>
    </source>
</evidence>
<comment type="subcellular location">
    <subcellularLocation>
        <location evidence="2">Cell inner membrane</location>
        <topology evidence="2">Multi-pass membrane protein</topology>
    </subcellularLocation>
</comment>
<dbReference type="InterPro" id="IPR010817">
    <property type="entry name" value="HemY_N"/>
</dbReference>
<dbReference type="Proteomes" id="UP000019276">
    <property type="component" value="Unassembled WGS sequence"/>
</dbReference>
<keyword evidence="9" id="KW-0627">Porphyrin biosynthesis</keyword>
<proteinExistence type="predicted"/>
<evidence type="ECO:0000259" key="11">
    <source>
        <dbReference type="Pfam" id="PF07219"/>
    </source>
</evidence>
<dbReference type="InterPro" id="IPR011990">
    <property type="entry name" value="TPR-like_helical_dom_sf"/>
</dbReference>
<accession>W7QN03</accession>
<dbReference type="GO" id="GO:0006779">
    <property type="term" value="P:porphyrin-containing compound biosynthetic process"/>
    <property type="evidence" value="ECO:0007669"/>
    <property type="project" value="UniProtKB-KW"/>
</dbReference>
<dbReference type="InterPro" id="IPR005254">
    <property type="entry name" value="Heme_biosyn_assoc_TPR_pro"/>
</dbReference>
<evidence type="ECO:0000256" key="9">
    <source>
        <dbReference type="ARBA" id="ARBA00023244"/>
    </source>
</evidence>
<keyword evidence="8 10" id="KW-0472">Membrane</keyword>
<dbReference type="eggNOG" id="COG3071">
    <property type="taxonomic scope" value="Bacteria"/>
</dbReference>
<evidence type="ECO:0000313" key="12">
    <source>
        <dbReference type="EMBL" id="EWH10332.1"/>
    </source>
</evidence>
<keyword evidence="4" id="KW-1003">Cell membrane</keyword>
<feature type="domain" description="HemY N-terminal" evidence="11">
    <location>
        <begin position="26"/>
        <end position="132"/>
    </location>
</feature>
<dbReference type="Gene3D" id="1.25.40.10">
    <property type="entry name" value="Tetratricopeptide repeat domain"/>
    <property type="match status" value="2"/>
</dbReference>
<comment type="caution">
    <text evidence="12">The sequence shown here is derived from an EMBL/GenBank/DDBJ whole genome shotgun (WGS) entry which is preliminary data.</text>
</comment>
<dbReference type="EC" id="1.3.3.4" evidence="12"/>
<dbReference type="OrthoDB" id="7067577at2"/>
<gene>
    <name evidence="12" type="ORF">DS2_08660</name>
</gene>
<evidence type="ECO:0000256" key="6">
    <source>
        <dbReference type="ARBA" id="ARBA00022692"/>
    </source>
</evidence>
<comment type="function">
    <text evidence="1">Involved in a late step of protoheme IX synthesis.</text>
</comment>
<dbReference type="GO" id="GO:0004729">
    <property type="term" value="F:oxygen-dependent protoporphyrinogen oxidase activity"/>
    <property type="evidence" value="ECO:0007669"/>
    <property type="project" value="UniProtKB-EC"/>
</dbReference>
<protein>
    <submittedName>
        <fullName evidence="12">Protoheme IX biogenesis protein</fullName>
        <ecNumber evidence="12">1.3.3.4</ecNumber>
    </submittedName>
</protein>
<organism evidence="12 13">
    <name type="scientific">Catenovulum agarivorans DS-2</name>
    <dbReference type="NCBI Taxonomy" id="1328313"/>
    <lineage>
        <taxon>Bacteria</taxon>
        <taxon>Pseudomonadati</taxon>
        <taxon>Pseudomonadota</taxon>
        <taxon>Gammaproteobacteria</taxon>
        <taxon>Alteromonadales</taxon>
        <taxon>Alteromonadaceae</taxon>
        <taxon>Catenovulum</taxon>
    </lineage>
</organism>
<keyword evidence="13" id="KW-1185">Reference proteome</keyword>
<evidence type="ECO:0000256" key="2">
    <source>
        <dbReference type="ARBA" id="ARBA00004429"/>
    </source>
</evidence>
<evidence type="ECO:0000256" key="10">
    <source>
        <dbReference type="SAM" id="Phobius"/>
    </source>
</evidence>
<dbReference type="GO" id="GO:0042168">
    <property type="term" value="P:heme metabolic process"/>
    <property type="evidence" value="ECO:0007669"/>
    <property type="project" value="InterPro"/>
</dbReference>
<evidence type="ECO:0000256" key="3">
    <source>
        <dbReference type="ARBA" id="ARBA00004744"/>
    </source>
</evidence>
<reference evidence="12 13" key="1">
    <citation type="journal article" date="2014" name="Genome Announc.">
        <title>Draft Genome Sequence of the Agar-Degrading Bacterium Catenovulum sp. Strain DS-2, Isolated from Intestines of Haliotis diversicolor.</title>
        <authorList>
            <person name="Shan D."/>
            <person name="Li X."/>
            <person name="Gu Z."/>
            <person name="Wei G."/>
            <person name="Gao Z."/>
            <person name="Shao Z."/>
        </authorList>
    </citation>
    <scope>NUCLEOTIDE SEQUENCE [LARGE SCALE GENOMIC DNA]</scope>
    <source>
        <strain evidence="12 13">DS-2</strain>
    </source>
</reference>
<dbReference type="SUPFAM" id="SSF48452">
    <property type="entry name" value="TPR-like"/>
    <property type="match status" value="2"/>
</dbReference>
<dbReference type="NCBIfam" id="TIGR00540">
    <property type="entry name" value="TPR_hemY_coli"/>
    <property type="match status" value="1"/>
</dbReference>
<dbReference type="UniPathway" id="UPA00252"/>
<evidence type="ECO:0000256" key="4">
    <source>
        <dbReference type="ARBA" id="ARBA00022475"/>
    </source>
</evidence>
<evidence type="ECO:0000256" key="1">
    <source>
        <dbReference type="ARBA" id="ARBA00002962"/>
    </source>
</evidence>
<evidence type="ECO:0000313" key="13">
    <source>
        <dbReference type="Proteomes" id="UP000019276"/>
    </source>
</evidence>
<dbReference type="Pfam" id="PF07219">
    <property type="entry name" value="HemY_N"/>
    <property type="match status" value="1"/>
</dbReference>
<feature type="transmembrane region" description="Helical" evidence="10">
    <location>
        <begin position="41"/>
        <end position="66"/>
    </location>
</feature>
<name>W7QN03_9ALTE</name>
<dbReference type="RefSeq" id="WP_035014332.1">
    <property type="nucleotide sequence ID" value="NZ_ARZY01000013.1"/>
</dbReference>
<dbReference type="STRING" id="1328313.DS2_08660"/>
<dbReference type="GO" id="GO:0005886">
    <property type="term" value="C:plasma membrane"/>
    <property type="evidence" value="ECO:0007669"/>
    <property type="project" value="UniProtKB-SubCell"/>
</dbReference>
<sequence length="400" mass="45331">MIKMLILFLLACAFLALGAVLVEEKGYVLINLAGYVWEASFFGFLFVLLLAYLAFKVVETFLIGLFRARKNFSAWRAKNKQATSLNNLSAAIEALFNQQWRKAQALSLKQVHNSPIPASHYLIAAEASKQLGELDESSLYQLRAQQDGSESDKQLATAKSLINEEKYPQAINTIEQVLERNNKDSAALLLLAQAYQYNKQFELLQNLLPKVKKYTDISPTELKGMCFAAYQPQFTEAVEQKNLALLEQSFKHINKLVEPNQTILQVYLASLVKLDANQQAEKFFIKLFEQSENKTELNQQNENNLKLLSNLAFTQPLKLIAWLEKQLKKQPEANVLKIALAICALKNSDVQLAQQAMESAIKHLKSPYSYQLMGEIYQQAKIEDKAKLCFEKGLQLAINQ</sequence>
<keyword evidence="7 10" id="KW-1133">Transmembrane helix</keyword>
<dbReference type="AlphaFoldDB" id="W7QN03"/>
<comment type="pathway">
    <text evidence="3">Porphyrin-containing compound metabolism; protoheme biosynthesis.</text>
</comment>
<evidence type="ECO:0000256" key="8">
    <source>
        <dbReference type="ARBA" id="ARBA00023136"/>
    </source>
</evidence>
<keyword evidence="6 10" id="KW-0812">Transmembrane</keyword>
<keyword evidence="12" id="KW-0560">Oxidoreductase</keyword>